<name>U7UNE5_9FIRM</name>
<organism evidence="1 2">
    <name type="scientific">Megasphaera vaginalis</name>
    <name type="common">ex Srinivasan et al. 2021</name>
    <dbReference type="NCBI Taxonomy" id="1111454"/>
    <lineage>
        <taxon>Bacteria</taxon>
        <taxon>Bacillati</taxon>
        <taxon>Bacillota</taxon>
        <taxon>Negativicutes</taxon>
        <taxon>Veillonellales</taxon>
        <taxon>Veillonellaceae</taxon>
        <taxon>Megasphaera</taxon>
    </lineage>
</organism>
<dbReference type="Proteomes" id="UP000017090">
    <property type="component" value="Unassembled WGS sequence"/>
</dbReference>
<accession>U7UNE5</accession>
<proteinExistence type="predicted"/>
<dbReference type="PATRIC" id="fig|1111454.3.peg.759"/>
<sequence length="94" mass="10892">MVPMGINWHKVHENKQAEQYHRPENIGAVITMVLLYQALHDTYGYGRATFAKIMSTFGDIQAGEWSMNSEDVDMKSQNKSLERCFIMSKNEETY</sequence>
<keyword evidence="2" id="KW-1185">Reference proteome</keyword>
<reference evidence="1 2" key="1">
    <citation type="submission" date="2013-09" db="EMBL/GenBank/DDBJ databases">
        <authorList>
            <person name="Durkin A.S."/>
            <person name="Haft D.R."/>
            <person name="McCorrison J."/>
            <person name="Torralba M."/>
            <person name="Gillis M."/>
            <person name="Haft D.H."/>
            <person name="Methe B."/>
            <person name="Sutton G."/>
            <person name="Nelson K.E."/>
        </authorList>
    </citation>
    <scope>NUCLEOTIDE SEQUENCE [LARGE SCALE GENOMIC DNA]</scope>
    <source>
        <strain evidence="1 2">BV3C16-1</strain>
    </source>
</reference>
<evidence type="ECO:0000313" key="2">
    <source>
        <dbReference type="Proteomes" id="UP000017090"/>
    </source>
</evidence>
<dbReference type="EMBL" id="AWXA01000015">
    <property type="protein sequence ID" value="ERT60786.1"/>
    <property type="molecule type" value="Genomic_DNA"/>
</dbReference>
<comment type="caution">
    <text evidence="1">The sequence shown here is derived from an EMBL/GenBank/DDBJ whole genome shotgun (WGS) entry which is preliminary data.</text>
</comment>
<protein>
    <submittedName>
        <fullName evidence="1">Uncharacterized protein</fullName>
    </submittedName>
</protein>
<dbReference type="STRING" id="1111454.HMPREF1250_0278"/>
<evidence type="ECO:0000313" key="1">
    <source>
        <dbReference type="EMBL" id="ERT60786.1"/>
    </source>
</evidence>
<gene>
    <name evidence="1" type="ORF">HMPREF1250_0278</name>
</gene>
<dbReference type="AlphaFoldDB" id="U7UNE5"/>